<name>A0AAQ3S4Y7_VIGMU</name>
<reference evidence="1 2" key="1">
    <citation type="journal article" date="2023" name="Life. Sci Alliance">
        <title>Evolutionary insights into 3D genome organization and epigenetic landscape of Vigna mungo.</title>
        <authorList>
            <person name="Junaid A."/>
            <person name="Singh B."/>
            <person name="Bhatia S."/>
        </authorList>
    </citation>
    <scope>NUCLEOTIDE SEQUENCE [LARGE SCALE GENOMIC DNA]</scope>
    <source>
        <strain evidence="1">Urdbean</strain>
    </source>
</reference>
<organism evidence="1 2">
    <name type="scientific">Vigna mungo</name>
    <name type="common">Black gram</name>
    <name type="synonym">Phaseolus mungo</name>
    <dbReference type="NCBI Taxonomy" id="3915"/>
    <lineage>
        <taxon>Eukaryota</taxon>
        <taxon>Viridiplantae</taxon>
        <taxon>Streptophyta</taxon>
        <taxon>Embryophyta</taxon>
        <taxon>Tracheophyta</taxon>
        <taxon>Spermatophyta</taxon>
        <taxon>Magnoliopsida</taxon>
        <taxon>eudicotyledons</taxon>
        <taxon>Gunneridae</taxon>
        <taxon>Pentapetalae</taxon>
        <taxon>rosids</taxon>
        <taxon>fabids</taxon>
        <taxon>Fabales</taxon>
        <taxon>Fabaceae</taxon>
        <taxon>Papilionoideae</taxon>
        <taxon>50 kb inversion clade</taxon>
        <taxon>NPAAA clade</taxon>
        <taxon>indigoferoid/millettioid clade</taxon>
        <taxon>Phaseoleae</taxon>
        <taxon>Vigna</taxon>
    </lineage>
</organism>
<gene>
    <name evidence="1" type="ORF">V8G54_006876</name>
</gene>
<dbReference type="AlphaFoldDB" id="A0AAQ3S4Y7"/>
<evidence type="ECO:0000313" key="1">
    <source>
        <dbReference type="EMBL" id="WVZ19554.1"/>
    </source>
</evidence>
<proteinExistence type="predicted"/>
<evidence type="ECO:0000313" key="2">
    <source>
        <dbReference type="Proteomes" id="UP001374535"/>
    </source>
</evidence>
<dbReference type="EMBL" id="CP144699">
    <property type="protein sequence ID" value="WVZ19554.1"/>
    <property type="molecule type" value="Genomic_DNA"/>
</dbReference>
<keyword evidence="2" id="KW-1185">Reference proteome</keyword>
<dbReference type="Proteomes" id="UP001374535">
    <property type="component" value="Chromosome 2"/>
</dbReference>
<protein>
    <submittedName>
        <fullName evidence="1">Uncharacterized protein</fullName>
    </submittedName>
</protein>
<sequence length="239" mass="27073">MANLETQFPNAKSHSHSLHPSLCKSIRISITPSFTIASTTSFLPIYPNSKTQSKAATRSPNSLQRTNPMILEISPLHRISSTRGLRMKLISDDRTRMEHAEAIAIKALMVGPISTSPTNTFLLNFTSAAMVIAASSFTCFELEFDFSNSTHSKSVNTFARRTRSWNSTSKPWESLWRNSTRALTWRCSSSCRDGGSCSASTRSRTATRSMYFWISDWMVPARSDILHLVRWRWRRDRGK</sequence>
<accession>A0AAQ3S4Y7</accession>